<feature type="region of interest" description="Disordered" evidence="1">
    <location>
        <begin position="130"/>
        <end position="149"/>
    </location>
</feature>
<dbReference type="AlphaFoldDB" id="A0A9J6FKF8"/>
<proteinExistence type="predicted"/>
<keyword evidence="3" id="KW-1185">Reference proteome</keyword>
<dbReference type="VEuPathDB" id="VectorBase:HLOH_061196"/>
<sequence>MRETAACARAHGWRSRVTQLEGSLHNMLDRVPHHLQEPLQGLLQVDPRRRPNAQNFSMSSFTPITCPAKSTSVPKLLPCSKFSRSPRVAMLHHTCEPTTVLRPTADPIRKRRKNFEKYAVQATDISHGVRPEAKAYSDGKKRPTKPLLTLGRIGPPASLFFASKRPRSLEPCQLNIRGR</sequence>
<organism evidence="2 3">
    <name type="scientific">Haemaphysalis longicornis</name>
    <name type="common">Bush tick</name>
    <dbReference type="NCBI Taxonomy" id="44386"/>
    <lineage>
        <taxon>Eukaryota</taxon>
        <taxon>Metazoa</taxon>
        <taxon>Ecdysozoa</taxon>
        <taxon>Arthropoda</taxon>
        <taxon>Chelicerata</taxon>
        <taxon>Arachnida</taxon>
        <taxon>Acari</taxon>
        <taxon>Parasitiformes</taxon>
        <taxon>Ixodida</taxon>
        <taxon>Ixodoidea</taxon>
        <taxon>Ixodidae</taxon>
        <taxon>Haemaphysalinae</taxon>
        <taxon>Haemaphysalis</taxon>
    </lineage>
</organism>
<evidence type="ECO:0000313" key="2">
    <source>
        <dbReference type="EMBL" id="KAH9363291.1"/>
    </source>
</evidence>
<gene>
    <name evidence="2" type="ORF">HPB48_006397</name>
</gene>
<evidence type="ECO:0000256" key="1">
    <source>
        <dbReference type="SAM" id="MobiDB-lite"/>
    </source>
</evidence>
<comment type="caution">
    <text evidence="2">The sequence shown here is derived from an EMBL/GenBank/DDBJ whole genome shotgun (WGS) entry which is preliminary data.</text>
</comment>
<protein>
    <submittedName>
        <fullName evidence="2">Uncharacterized protein</fullName>
    </submittedName>
</protein>
<dbReference type="EMBL" id="JABSTR010000002">
    <property type="protein sequence ID" value="KAH9363291.1"/>
    <property type="molecule type" value="Genomic_DNA"/>
</dbReference>
<accession>A0A9J6FKF8</accession>
<name>A0A9J6FKF8_HAELO</name>
<evidence type="ECO:0000313" key="3">
    <source>
        <dbReference type="Proteomes" id="UP000821853"/>
    </source>
</evidence>
<dbReference type="Proteomes" id="UP000821853">
    <property type="component" value="Chromosome 10"/>
</dbReference>
<feature type="compositionally biased region" description="Basic and acidic residues" evidence="1">
    <location>
        <begin position="130"/>
        <end position="141"/>
    </location>
</feature>
<reference evidence="2 3" key="1">
    <citation type="journal article" date="2020" name="Cell">
        <title>Large-Scale Comparative Analyses of Tick Genomes Elucidate Their Genetic Diversity and Vector Capacities.</title>
        <authorList>
            <consortium name="Tick Genome and Microbiome Consortium (TIGMIC)"/>
            <person name="Jia N."/>
            <person name="Wang J."/>
            <person name="Shi W."/>
            <person name="Du L."/>
            <person name="Sun Y."/>
            <person name="Zhan W."/>
            <person name="Jiang J.F."/>
            <person name="Wang Q."/>
            <person name="Zhang B."/>
            <person name="Ji P."/>
            <person name="Bell-Sakyi L."/>
            <person name="Cui X.M."/>
            <person name="Yuan T.T."/>
            <person name="Jiang B.G."/>
            <person name="Yang W.F."/>
            <person name="Lam T.T."/>
            <person name="Chang Q.C."/>
            <person name="Ding S.J."/>
            <person name="Wang X.J."/>
            <person name="Zhu J.G."/>
            <person name="Ruan X.D."/>
            <person name="Zhao L."/>
            <person name="Wei J.T."/>
            <person name="Ye R.Z."/>
            <person name="Que T.C."/>
            <person name="Du C.H."/>
            <person name="Zhou Y.H."/>
            <person name="Cheng J.X."/>
            <person name="Dai P.F."/>
            <person name="Guo W.B."/>
            <person name="Han X.H."/>
            <person name="Huang E.J."/>
            <person name="Li L.F."/>
            <person name="Wei W."/>
            <person name="Gao Y.C."/>
            <person name="Liu J.Z."/>
            <person name="Shao H.Z."/>
            <person name="Wang X."/>
            <person name="Wang C.C."/>
            <person name="Yang T.C."/>
            <person name="Huo Q.B."/>
            <person name="Li W."/>
            <person name="Chen H.Y."/>
            <person name="Chen S.E."/>
            <person name="Zhou L.G."/>
            <person name="Ni X.B."/>
            <person name="Tian J.H."/>
            <person name="Sheng Y."/>
            <person name="Liu T."/>
            <person name="Pan Y.S."/>
            <person name="Xia L.Y."/>
            <person name="Li J."/>
            <person name="Zhao F."/>
            <person name="Cao W.C."/>
        </authorList>
    </citation>
    <scope>NUCLEOTIDE SEQUENCE [LARGE SCALE GENOMIC DNA]</scope>
    <source>
        <strain evidence="2">HaeL-2018</strain>
    </source>
</reference>
<dbReference type="OrthoDB" id="79687at2759"/>